<keyword evidence="2" id="KW-0186">Copper</keyword>
<dbReference type="SUPFAM" id="SSF49503">
    <property type="entry name" value="Cupredoxins"/>
    <property type="match status" value="1"/>
</dbReference>
<dbReference type="STRING" id="1194090.SAMN05443144_113100"/>
<dbReference type="GO" id="GO:0005507">
    <property type="term" value="F:copper ion binding"/>
    <property type="evidence" value="ECO:0007669"/>
    <property type="project" value="InterPro"/>
</dbReference>
<keyword evidence="5" id="KW-1185">Reference proteome</keyword>
<dbReference type="GO" id="GO:0009055">
    <property type="term" value="F:electron transfer activity"/>
    <property type="evidence" value="ECO:0007669"/>
    <property type="project" value="InterPro"/>
</dbReference>
<dbReference type="AlphaFoldDB" id="A0A1M5ELP1"/>
<dbReference type="EMBL" id="FQUS01000013">
    <property type="protein sequence ID" value="SHF80223.1"/>
    <property type="molecule type" value="Genomic_DNA"/>
</dbReference>
<evidence type="ECO:0000256" key="2">
    <source>
        <dbReference type="ARBA" id="ARBA00023008"/>
    </source>
</evidence>
<gene>
    <name evidence="4" type="ORF">SAMN05443144_113100</name>
</gene>
<evidence type="ECO:0000313" key="4">
    <source>
        <dbReference type="EMBL" id="SHF80223.1"/>
    </source>
</evidence>
<accession>A0A1M5ELP1</accession>
<evidence type="ECO:0000259" key="3">
    <source>
        <dbReference type="Pfam" id="PF00127"/>
    </source>
</evidence>
<sequence length="151" mass="16589">MKYSAILFFFGCLWMGNEVLAHKSQTLYIDTVSVEVHGTGEKARFEPAVVTISPGDVLQFVVREGRHTVTAYHPDNRRPLRMPGSAESFDSGLLASGDVWFLTISLAGVYDYYCLPHEQMGHAGRIIAGAVEAVPDYPAEGMPPAVLKIFN</sequence>
<dbReference type="OrthoDB" id="9816167at2"/>
<keyword evidence="1" id="KW-0479">Metal-binding</keyword>
<feature type="domain" description="Blue (type 1) copper" evidence="3">
    <location>
        <begin position="33"/>
        <end position="127"/>
    </location>
</feature>
<organism evidence="4 5">
    <name type="scientific">Fodinibius roseus</name>
    <dbReference type="NCBI Taxonomy" id="1194090"/>
    <lineage>
        <taxon>Bacteria</taxon>
        <taxon>Pseudomonadati</taxon>
        <taxon>Balneolota</taxon>
        <taxon>Balneolia</taxon>
        <taxon>Balneolales</taxon>
        <taxon>Balneolaceae</taxon>
        <taxon>Fodinibius</taxon>
    </lineage>
</organism>
<dbReference type="RefSeq" id="WP_073064935.1">
    <property type="nucleotide sequence ID" value="NZ_FQUS01000013.1"/>
</dbReference>
<evidence type="ECO:0000313" key="5">
    <source>
        <dbReference type="Proteomes" id="UP000184041"/>
    </source>
</evidence>
<dbReference type="Pfam" id="PF00127">
    <property type="entry name" value="Copper-bind"/>
    <property type="match status" value="1"/>
</dbReference>
<dbReference type="Proteomes" id="UP000184041">
    <property type="component" value="Unassembled WGS sequence"/>
</dbReference>
<reference evidence="4 5" key="1">
    <citation type="submission" date="2016-11" db="EMBL/GenBank/DDBJ databases">
        <authorList>
            <person name="Jaros S."/>
            <person name="Januszkiewicz K."/>
            <person name="Wedrychowicz H."/>
        </authorList>
    </citation>
    <scope>NUCLEOTIDE SEQUENCE [LARGE SCALE GENOMIC DNA]</scope>
    <source>
        <strain evidence="4 5">DSM 21986</strain>
    </source>
</reference>
<proteinExistence type="predicted"/>
<dbReference type="InterPro" id="IPR008972">
    <property type="entry name" value="Cupredoxin"/>
</dbReference>
<protein>
    <submittedName>
        <fullName evidence="4">Plastocyanin</fullName>
    </submittedName>
</protein>
<name>A0A1M5ELP1_9BACT</name>
<evidence type="ECO:0000256" key="1">
    <source>
        <dbReference type="ARBA" id="ARBA00022723"/>
    </source>
</evidence>
<dbReference type="InterPro" id="IPR000923">
    <property type="entry name" value="BlueCu_1"/>
</dbReference>
<dbReference type="Gene3D" id="2.60.40.420">
    <property type="entry name" value="Cupredoxins - blue copper proteins"/>
    <property type="match status" value="1"/>
</dbReference>